<evidence type="ECO:0000256" key="8">
    <source>
        <dbReference type="ARBA" id="ARBA00022692"/>
    </source>
</evidence>
<evidence type="ECO:0000256" key="16">
    <source>
        <dbReference type="ARBA" id="ARBA00023212"/>
    </source>
</evidence>
<gene>
    <name evidence="21" type="ORF">WJX73_003839</name>
</gene>
<dbReference type="Pfam" id="PF25780">
    <property type="entry name" value="TPR_IPO5"/>
    <property type="match status" value="2"/>
</dbReference>
<keyword evidence="8" id="KW-0812">Transmembrane</keyword>
<keyword evidence="22" id="KW-1185">Reference proteome</keyword>
<dbReference type="InterPro" id="IPR007188">
    <property type="entry name" value="ARPC2"/>
</dbReference>
<feature type="region of interest" description="Disordered" evidence="19">
    <location>
        <begin position="675"/>
        <end position="698"/>
    </location>
</feature>
<dbReference type="GO" id="GO:0005743">
    <property type="term" value="C:mitochondrial inner membrane"/>
    <property type="evidence" value="ECO:0007669"/>
    <property type="project" value="UniProtKB-SubCell"/>
</dbReference>
<dbReference type="GO" id="GO:0030041">
    <property type="term" value="P:actin filament polymerization"/>
    <property type="evidence" value="ECO:0007669"/>
    <property type="project" value="InterPro"/>
</dbReference>
<evidence type="ECO:0000256" key="19">
    <source>
        <dbReference type="SAM" id="MobiDB-lite"/>
    </source>
</evidence>
<feature type="domain" description="Importin N-terminal" evidence="20">
    <location>
        <begin position="92"/>
        <end position="162"/>
    </location>
</feature>
<dbReference type="Proteomes" id="UP001465755">
    <property type="component" value="Unassembled WGS sequence"/>
</dbReference>
<dbReference type="GO" id="GO:0031267">
    <property type="term" value="F:small GTPase binding"/>
    <property type="evidence" value="ECO:0007669"/>
    <property type="project" value="InterPro"/>
</dbReference>
<proteinExistence type="inferred from homology"/>
<dbReference type="GO" id="GO:0005885">
    <property type="term" value="C:Arp2/3 protein complex"/>
    <property type="evidence" value="ECO:0007669"/>
    <property type="project" value="InterPro"/>
</dbReference>
<evidence type="ECO:0000256" key="11">
    <source>
        <dbReference type="ARBA" id="ARBA00022927"/>
    </source>
</evidence>
<dbReference type="InterPro" id="IPR040122">
    <property type="entry name" value="Importin_beta"/>
</dbReference>
<accession>A0AAW1NXC0</accession>
<evidence type="ECO:0000313" key="22">
    <source>
        <dbReference type="Proteomes" id="UP001465755"/>
    </source>
</evidence>
<dbReference type="PANTHER" id="PTHR10527">
    <property type="entry name" value="IMPORTIN BETA"/>
    <property type="match status" value="1"/>
</dbReference>
<evidence type="ECO:0000256" key="9">
    <source>
        <dbReference type="ARBA" id="ARBA00022737"/>
    </source>
</evidence>
<keyword evidence="7" id="KW-0963">Cytoplasm</keyword>
<dbReference type="SMART" id="SM01349">
    <property type="entry name" value="TOG"/>
    <property type="match status" value="1"/>
</dbReference>
<name>A0AAW1NXC0_9CHLO</name>
<feature type="repeat" description="HEAT" evidence="18">
    <location>
        <begin position="455"/>
        <end position="492"/>
    </location>
</feature>
<dbReference type="InterPro" id="IPR057672">
    <property type="entry name" value="TPR_IPO4/5"/>
</dbReference>
<dbReference type="InterPro" id="IPR021133">
    <property type="entry name" value="HEAT_type_2"/>
</dbReference>
<evidence type="ECO:0000256" key="14">
    <source>
        <dbReference type="ARBA" id="ARBA00023136"/>
    </source>
</evidence>
<evidence type="ECO:0000256" key="4">
    <source>
        <dbReference type="ARBA" id="ARBA00007192"/>
    </source>
</evidence>
<dbReference type="Gene3D" id="3.30.1460.20">
    <property type="match status" value="2"/>
</dbReference>
<keyword evidence="6" id="KW-0813">Transport</keyword>
<keyword evidence="17" id="KW-0539">Nucleus</keyword>
<evidence type="ECO:0000256" key="10">
    <source>
        <dbReference type="ARBA" id="ARBA00022792"/>
    </source>
</evidence>
<comment type="caution">
    <text evidence="21">The sequence shown here is derived from an EMBL/GenBank/DDBJ whole genome shotgun (WGS) entry which is preliminary data.</text>
</comment>
<keyword evidence="14" id="KW-0472">Membrane</keyword>
<evidence type="ECO:0000256" key="5">
    <source>
        <dbReference type="ARBA" id="ARBA00008370"/>
    </source>
</evidence>
<evidence type="ECO:0000256" key="15">
    <source>
        <dbReference type="ARBA" id="ARBA00023203"/>
    </source>
</evidence>
<evidence type="ECO:0000256" key="18">
    <source>
        <dbReference type="PROSITE-ProRule" id="PRU00103"/>
    </source>
</evidence>
<dbReference type="Gene3D" id="1.25.10.10">
    <property type="entry name" value="Leucine-rich Repeat Variant"/>
    <property type="match status" value="1"/>
</dbReference>
<dbReference type="InterPro" id="IPR001494">
    <property type="entry name" value="Importin-beta_N"/>
</dbReference>
<evidence type="ECO:0000313" key="21">
    <source>
        <dbReference type="EMBL" id="KAK9799405.1"/>
    </source>
</evidence>
<dbReference type="InterPro" id="IPR020164">
    <property type="entry name" value="Cyt_c_Oxase_assmbl_COX16"/>
</dbReference>
<dbReference type="SUPFAM" id="SSF69645">
    <property type="entry name" value="Arp2/3 complex subunits"/>
    <property type="match status" value="1"/>
</dbReference>
<dbReference type="PROSITE" id="PS50166">
    <property type="entry name" value="IMPORTIN_B_NT"/>
    <property type="match status" value="1"/>
</dbReference>
<evidence type="ECO:0000256" key="3">
    <source>
        <dbReference type="ARBA" id="ARBA00004434"/>
    </source>
</evidence>
<dbReference type="EMBL" id="JALJOQ010000089">
    <property type="protein sequence ID" value="KAK9799405.1"/>
    <property type="molecule type" value="Genomic_DNA"/>
</dbReference>
<evidence type="ECO:0000256" key="7">
    <source>
        <dbReference type="ARBA" id="ARBA00022490"/>
    </source>
</evidence>
<keyword evidence="10" id="KW-0999">Mitochondrion inner membrane</keyword>
<evidence type="ECO:0000256" key="6">
    <source>
        <dbReference type="ARBA" id="ARBA00022448"/>
    </source>
</evidence>
<dbReference type="GO" id="GO:0006606">
    <property type="term" value="P:protein import into nucleus"/>
    <property type="evidence" value="ECO:0007669"/>
    <property type="project" value="InterPro"/>
</dbReference>
<dbReference type="InterPro" id="IPR034666">
    <property type="entry name" value="ARPC2/4"/>
</dbReference>
<comment type="similarity">
    <text evidence="5">Belongs to the COX16 family.</text>
</comment>
<protein>
    <recommendedName>
        <fullName evidence="20">Importin N-terminal domain-containing protein</fullName>
    </recommendedName>
</protein>
<dbReference type="SUPFAM" id="SSF48371">
    <property type="entry name" value="ARM repeat"/>
    <property type="match status" value="2"/>
</dbReference>
<keyword evidence="15" id="KW-0009">Actin-binding</keyword>
<keyword evidence="9" id="KW-0677">Repeat</keyword>
<evidence type="ECO:0000259" key="20">
    <source>
        <dbReference type="PROSITE" id="PS50166"/>
    </source>
</evidence>
<dbReference type="GO" id="GO:0034314">
    <property type="term" value="P:Arp2/3 complex-mediated actin nucleation"/>
    <property type="evidence" value="ECO:0007669"/>
    <property type="project" value="InterPro"/>
</dbReference>
<dbReference type="InterPro" id="IPR016024">
    <property type="entry name" value="ARM-type_fold"/>
</dbReference>
<comment type="subcellular location">
    <subcellularLocation>
        <location evidence="2">Cytoplasm</location>
        <location evidence="2">Cytoskeleton</location>
    </subcellularLocation>
    <subcellularLocation>
        <location evidence="3">Mitochondrion inner membrane</location>
        <topology evidence="3">Single-pass membrane protein</topology>
    </subcellularLocation>
    <subcellularLocation>
        <location evidence="1">Nucleus</location>
    </subcellularLocation>
</comment>
<evidence type="ECO:0000256" key="1">
    <source>
        <dbReference type="ARBA" id="ARBA00004123"/>
    </source>
</evidence>
<evidence type="ECO:0000256" key="12">
    <source>
        <dbReference type="ARBA" id="ARBA00022989"/>
    </source>
</evidence>
<evidence type="ECO:0000256" key="13">
    <source>
        <dbReference type="ARBA" id="ARBA00023128"/>
    </source>
</evidence>
<evidence type="ECO:0000256" key="17">
    <source>
        <dbReference type="ARBA" id="ARBA00023242"/>
    </source>
</evidence>
<dbReference type="PROSITE" id="PS50077">
    <property type="entry name" value="HEAT_REPEAT"/>
    <property type="match status" value="1"/>
</dbReference>
<sequence length="1478" mass="158399">MAPAAQSSFSSALAAATDLGKPPARSYRKPCILHTAGGQHQFFQRGLPLLLLVIGGSIGISVALQGKFDLKEQQQQTSQVRAGQKTPDQLNLEQQLQKVRRQIDIEKYENKKLLQFIQSSTTEQERLLAATMMRQKLKQHWRKLPPQDQAVIKGALQTLIQQEALTSIQTMEAEAISIIAQTEIPAETWPELFPWLNGCWTSPDARLKAVGLRVLSALLDRNAMHMMPHLQSLLGVCVAMLREGTPPLKVAAMEALVAMSPYVVKEEHVKALQALIPQFLAMAQSLVADAAAEEAAAIAALNLFQEFLECPSPLLGKQLTPVLAWTLEVGASQQQSADVRRAAMQVVETAATNKPKQFARSLPPARVVQTVCALAVEPGILDAEDDEVPIARVGTQALDALALALPNKHVLPDALACAHQIIHSPEAHVRFAACAIVHVLVEGCADGIKERLPDVLQLVAEGLKDAHPKVRAQAAEALGELAEHCQPEINAHARQALPMIFQMCQDSEENVQKQAFYALVTFCETLEEMPDMLPPLMERLAFGLQHSSPEVQQSAITALAASAASVDDAFTPYADQVLPRLSQYLSLTEDEDMLVCRARATEAIGIIAVAVGLAVVRDHLTRCLVQALEGLRIDNTELREHTHGLLVHAAELMHADFVPWLPQAVKAALDSCAQDDGAMEDSSEDEGNSDSQSLGDDSDDDVVAAAKAALGTEHTFSVRTAVCDEKAAATTALGVYAEEGKAAFAPFIEPTLKCLVGMGAYLHQSVRSAAFEALPRLLGATIAAFPSPHEGMVSSQAQHVIDESMPVLLRATNADLDKPAVAAALTAAAALLQATSALACRQHVLGLAEAAAKVLGGQAACQAAAVGSDDDDEGEEPDAEEDSELEAELMTSAMEVVPVLAAKLPPPEFVPLFQRLHRALMLKLCQPSHPDDIRASCLGAMGELAKDAPASLTGTGDALARVIIRELRSKESCNRRNAAFACGTLLSGLPQEFGSSLEPLLQALHPLFDAQEEDAVRDNAIGAAARIISAGAAPPSVLPQMVEAVVQALPLKEDFDEAGAVYGMLCSLGSSLAANPQMVHLLPSLVQAFGQMVTEQGIQEGIRKQVASTVAHMQATQGPQEATKADLWTARPARDKMYAVPEHNRAVASFIQQAVSCAPGKAVGEAHLHEFGGCRYLLLHEKQSAHELSLSLASGTALPASSTAQVAAAFQDVARIGPCEQGYDITLQVSLEALRKLGDLEQHRAVCRLASLRKVLFTAPLRNLLLQLGQGRAAPGPARVAEGCLGQSFFVKPGAAQLLVVFPLYLSGQDSDILRHSFVQNFVEAQNQADLRSAPRCSLTHPGQPPPISLPSSTQQIGDSNALGCLSLTILPQHAATHQQADKVAWMLHTFYAYMEQHITAFKVHLHSQMRRQADTLLQQLEQTRIHPTPQARTAAVRTPVRLASKSKVQALEAVQSSFAGSPLARKLSSRLSQLSVS</sequence>
<keyword evidence="16" id="KW-0206">Cytoskeleton</keyword>
<keyword evidence="12" id="KW-1133">Transmembrane helix</keyword>
<feature type="compositionally biased region" description="Acidic residues" evidence="19">
    <location>
        <begin position="677"/>
        <end position="688"/>
    </location>
</feature>
<dbReference type="Pfam" id="PF04045">
    <property type="entry name" value="P34-Arc"/>
    <property type="match status" value="1"/>
</dbReference>
<reference evidence="21 22" key="1">
    <citation type="journal article" date="2024" name="Nat. Commun.">
        <title>Phylogenomics reveals the evolutionary origins of lichenization in chlorophyte algae.</title>
        <authorList>
            <person name="Puginier C."/>
            <person name="Libourel C."/>
            <person name="Otte J."/>
            <person name="Skaloud P."/>
            <person name="Haon M."/>
            <person name="Grisel S."/>
            <person name="Petersen M."/>
            <person name="Berrin J.G."/>
            <person name="Delaux P.M."/>
            <person name="Dal Grande F."/>
            <person name="Keller J."/>
        </authorList>
    </citation>
    <scope>NUCLEOTIDE SEQUENCE [LARGE SCALE GENOMIC DNA]</scope>
    <source>
        <strain evidence="21 22">SAG 2036</strain>
    </source>
</reference>
<dbReference type="InterPro" id="IPR034085">
    <property type="entry name" value="TOG"/>
</dbReference>
<keyword evidence="11" id="KW-0653">Protein transport</keyword>
<evidence type="ECO:0000256" key="2">
    <source>
        <dbReference type="ARBA" id="ARBA00004245"/>
    </source>
</evidence>
<organism evidence="21 22">
    <name type="scientific">Symbiochloris irregularis</name>
    <dbReference type="NCBI Taxonomy" id="706552"/>
    <lineage>
        <taxon>Eukaryota</taxon>
        <taxon>Viridiplantae</taxon>
        <taxon>Chlorophyta</taxon>
        <taxon>core chlorophytes</taxon>
        <taxon>Trebouxiophyceae</taxon>
        <taxon>Trebouxiales</taxon>
        <taxon>Trebouxiaceae</taxon>
        <taxon>Symbiochloris</taxon>
    </lineage>
</organism>
<dbReference type="GO" id="GO:0003779">
    <property type="term" value="F:actin binding"/>
    <property type="evidence" value="ECO:0007669"/>
    <property type="project" value="UniProtKB-KW"/>
</dbReference>
<dbReference type="InterPro" id="IPR011989">
    <property type="entry name" value="ARM-like"/>
</dbReference>
<keyword evidence="13" id="KW-0496">Mitochondrion</keyword>
<comment type="similarity">
    <text evidence="4">Belongs to the ARPC2 family.</text>
</comment>
<dbReference type="Pfam" id="PF14138">
    <property type="entry name" value="COX16"/>
    <property type="match status" value="1"/>
</dbReference>